<accession>A0A317FXW8</accession>
<comment type="caution">
    <text evidence="2">The sequence shown here is derived from an EMBL/GenBank/DDBJ whole genome shotgun (WGS) entry which is preliminary data.</text>
</comment>
<evidence type="ECO:0000313" key="2">
    <source>
        <dbReference type="EMBL" id="PWT26079.1"/>
    </source>
</evidence>
<proteinExistence type="predicted"/>
<dbReference type="Proteomes" id="UP000245488">
    <property type="component" value="Chromosome"/>
</dbReference>
<dbReference type="SUPFAM" id="SSF53756">
    <property type="entry name" value="UDP-Glycosyltransferase/glycogen phosphorylase"/>
    <property type="match status" value="1"/>
</dbReference>
<dbReference type="AlphaFoldDB" id="A0A317FXW8"/>
<dbReference type="EMBL" id="NXNG01000001">
    <property type="protein sequence ID" value="PWT26079.1"/>
    <property type="molecule type" value="Genomic_DNA"/>
</dbReference>
<evidence type="ECO:0000313" key="3">
    <source>
        <dbReference type="Proteomes" id="UP000245488"/>
    </source>
</evidence>
<evidence type="ECO:0000259" key="1">
    <source>
        <dbReference type="Pfam" id="PF13524"/>
    </source>
</evidence>
<dbReference type="Gene3D" id="3.40.50.2000">
    <property type="entry name" value="Glycogen Phosphorylase B"/>
    <property type="match status" value="1"/>
</dbReference>
<protein>
    <recommendedName>
        <fullName evidence="1">Spore protein YkvP/CgeB glycosyl transferase-like domain-containing protein</fullName>
    </recommendedName>
</protein>
<feature type="domain" description="Spore protein YkvP/CgeB glycosyl transferase-like" evidence="1">
    <location>
        <begin position="288"/>
        <end position="392"/>
    </location>
</feature>
<dbReference type="Pfam" id="PF13524">
    <property type="entry name" value="Glyco_trans_1_2"/>
    <property type="match status" value="1"/>
</dbReference>
<reference evidence="2 3" key="1">
    <citation type="submission" date="2017-09" db="EMBL/GenBank/DDBJ databases">
        <title>High-quality draft genome sequence of Butyrivibrio fibrisolvens INBov1, isolated from cow rumen.</title>
        <authorList>
            <person name="Rodriguez Hernaez J."/>
            <person name="Rivarola M."/>
            <person name="Paniego N."/>
            <person name="Cravero S."/>
            <person name="Ceron Cucchi M."/>
            <person name="Martinez M.C."/>
        </authorList>
    </citation>
    <scope>NUCLEOTIDE SEQUENCE [LARGE SCALE GENOMIC DNA]</scope>
    <source>
        <strain evidence="2 3">INBov1</strain>
    </source>
</reference>
<dbReference type="InterPro" id="IPR055259">
    <property type="entry name" value="YkvP/CgeB_Glyco_trans-like"/>
</dbReference>
<name>A0A317FXW8_BUTFI</name>
<gene>
    <name evidence="2" type="ORF">CPT75_02565</name>
</gene>
<keyword evidence="3" id="KW-1185">Reference proteome</keyword>
<organism evidence="2 3">
    <name type="scientific">Butyrivibrio fibrisolvens</name>
    <dbReference type="NCBI Taxonomy" id="831"/>
    <lineage>
        <taxon>Bacteria</taxon>
        <taxon>Bacillati</taxon>
        <taxon>Bacillota</taxon>
        <taxon>Clostridia</taxon>
        <taxon>Lachnospirales</taxon>
        <taxon>Lachnospiraceae</taxon>
        <taxon>Butyrivibrio</taxon>
    </lineage>
</organism>
<sequence length="395" mass="46534">MRILYYDWDEFNGEDCRDAMRRMGYHVDTVRLNVHGFDVTPEIENTLKEFFDKKEGGKRYYDLLFSFDYFPNISEVCNKYNMPYVSWVFDCPHYTLDSHTVNYIVNKIYVFDKVLCKYMRDKGVKNINYSPLGVNDIRLRKLCKDMDEETGGQIIYQHDVCFLGNMYDNEYNFYDQVQTLPYALKEYIDIVIEAQEMIFGHDMFTDEKAIRDTHIDELSKYIKFENSGKYELDYGRVIRDILRKKVTVNERRNILTEMGKHFDTVLYTMPGAKKIDGVSNLGIAGYFDKMPKVFRRSKINLNITLRSILSGIPLRVLDILAAGGFLITTYTEEIAEYFIDGEELVIAYTPEDMIQKVAYYLEHDEERKQIALKGQEKVFEKFAYTNLLSRICDIG</sequence>